<feature type="transmembrane region" description="Helical" evidence="1">
    <location>
        <begin position="65"/>
        <end position="88"/>
    </location>
</feature>
<accession>A0A5J4V0G0</accession>
<evidence type="ECO:0000313" key="3">
    <source>
        <dbReference type="Proteomes" id="UP000324800"/>
    </source>
</evidence>
<evidence type="ECO:0000313" key="2">
    <source>
        <dbReference type="EMBL" id="KAA6376188.1"/>
    </source>
</evidence>
<comment type="caution">
    <text evidence="2">The sequence shown here is derived from an EMBL/GenBank/DDBJ whole genome shotgun (WGS) entry which is preliminary data.</text>
</comment>
<evidence type="ECO:0000256" key="1">
    <source>
        <dbReference type="SAM" id="Phobius"/>
    </source>
</evidence>
<keyword evidence="1" id="KW-1133">Transmembrane helix</keyword>
<protein>
    <submittedName>
        <fullName evidence="2">Uncharacterized protein</fullName>
    </submittedName>
</protein>
<dbReference type="EMBL" id="SNRW01010695">
    <property type="protein sequence ID" value="KAA6376188.1"/>
    <property type="molecule type" value="Genomic_DNA"/>
</dbReference>
<keyword evidence="1" id="KW-0812">Transmembrane</keyword>
<gene>
    <name evidence="2" type="ORF">EZS28_028286</name>
</gene>
<dbReference type="Proteomes" id="UP000324800">
    <property type="component" value="Unassembled WGS sequence"/>
</dbReference>
<dbReference type="AlphaFoldDB" id="A0A5J4V0G0"/>
<sequence length="152" mass="17422">MIYFIYFFVIIPHTAALLNILPNDFRQSLYNTPGTKTKQLLVLSIIILFLTSFLNMAVDGDRHSFYKFIFQIGNLGSFMASIFFFLALPEETKKEIYALFKSSNEDQLLEQNQYQNQGATSSSYGQQYSEYQPISNAPRASSPLSKITNEQE</sequence>
<name>A0A5J4V0G0_9EUKA</name>
<organism evidence="2 3">
    <name type="scientific">Streblomastix strix</name>
    <dbReference type="NCBI Taxonomy" id="222440"/>
    <lineage>
        <taxon>Eukaryota</taxon>
        <taxon>Metamonada</taxon>
        <taxon>Preaxostyla</taxon>
        <taxon>Oxymonadida</taxon>
        <taxon>Streblomastigidae</taxon>
        <taxon>Streblomastix</taxon>
    </lineage>
</organism>
<reference evidence="2 3" key="1">
    <citation type="submission" date="2019-03" db="EMBL/GenBank/DDBJ databases">
        <title>Single cell metagenomics reveals metabolic interactions within the superorganism composed of flagellate Streblomastix strix and complex community of Bacteroidetes bacteria on its surface.</title>
        <authorList>
            <person name="Treitli S.C."/>
            <person name="Kolisko M."/>
            <person name="Husnik F."/>
            <person name="Keeling P."/>
            <person name="Hampl V."/>
        </authorList>
    </citation>
    <scope>NUCLEOTIDE SEQUENCE [LARGE SCALE GENOMIC DNA]</scope>
    <source>
        <strain evidence="2">ST1C</strain>
    </source>
</reference>
<proteinExistence type="predicted"/>
<feature type="transmembrane region" description="Helical" evidence="1">
    <location>
        <begin position="40"/>
        <end position="58"/>
    </location>
</feature>
<keyword evidence="1" id="KW-0472">Membrane</keyword>